<name>A0A0N7CEK0_9CAUD</name>
<evidence type="ECO:0000256" key="1">
    <source>
        <dbReference type="SAM" id="Phobius"/>
    </source>
</evidence>
<sequence length="133" mass="14321">MLKGGRKATKPIEDKNMRGVKVQGHASMLRSSSCPGAIICTDHAAGMAALQARQRNETREATIVEQSNQISNLEATIKMMAENWGSKSPKEVRMATQAERTGLDIRGILTAVVASALVSAASFLWFMGGMERA</sequence>
<dbReference type="RefSeq" id="YP_009220813.1">
    <property type="nucleotide sequence ID" value="NC_029042.1"/>
</dbReference>
<dbReference type="KEGG" id="vg:26683779"/>
<evidence type="ECO:0000313" key="2">
    <source>
        <dbReference type="EMBL" id="AKJ73671.1"/>
    </source>
</evidence>
<feature type="transmembrane region" description="Helical" evidence="1">
    <location>
        <begin position="107"/>
        <end position="127"/>
    </location>
</feature>
<protein>
    <submittedName>
        <fullName evidence="2">Uncharacterized protein</fullName>
    </submittedName>
</protein>
<dbReference type="EMBL" id="KR296692">
    <property type="protein sequence ID" value="AKJ73671.1"/>
    <property type="molecule type" value="Genomic_DNA"/>
</dbReference>
<dbReference type="Proteomes" id="UP000201337">
    <property type="component" value="Segment"/>
</dbReference>
<keyword evidence="1" id="KW-1133">Transmembrane helix</keyword>
<evidence type="ECO:0000313" key="3">
    <source>
        <dbReference type="Proteomes" id="UP000201337"/>
    </source>
</evidence>
<dbReference type="OrthoDB" id="20439at10239"/>
<keyword evidence="1" id="KW-0812">Transmembrane</keyword>
<accession>A0A0N7CEK0</accession>
<organism evidence="2 3">
    <name type="scientific">Salmonella phage 38</name>
    <dbReference type="NCBI Taxonomy" id="1654891"/>
    <lineage>
        <taxon>Viruses</taxon>
        <taxon>Duplodnaviria</taxon>
        <taxon>Heunggongvirae</taxon>
        <taxon>Uroviricota</taxon>
        <taxon>Caudoviricetes</taxon>
        <taxon>Pantevenvirales</taxon>
        <taxon>Ackermannviridae</taxon>
        <taxon>Cvivirinae</taxon>
        <taxon>Kuttervirus</taxon>
        <taxon>Kuttervirus kv38</taxon>
    </lineage>
</organism>
<reference evidence="2 3" key="1">
    <citation type="journal article" date="2016" name="Virus Genes">
        <title>Genomic characterization of Salmonella bacteriophages isolated from India.</title>
        <authorList>
            <person name="Karpe Y.A."/>
            <person name="Kanade G.D."/>
            <person name="Pingale K.D."/>
            <person name="Arankalle V.A."/>
            <person name="Banerjee K."/>
        </authorList>
    </citation>
    <scope>NUCLEOTIDE SEQUENCE [LARGE SCALE GENOMIC DNA]</scope>
</reference>
<keyword evidence="3" id="KW-1185">Reference proteome</keyword>
<gene>
    <name evidence="2" type="ORF">SP38_69</name>
</gene>
<dbReference type="GeneID" id="26683779"/>
<proteinExistence type="predicted"/>
<keyword evidence="1" id="KW-0472">Membrane</keyword>